<accession>A0A0M1N373</accession>
<organism evidence="3 4">
    <name type="scientific">Paenibacillus solani</name>
    <dbReference type="NCBI Taxonomy" id="1705565"/>
    <lineage>
        <taxon>Bacteria</taxon>
        <taxon>Bacillati</taxon>
        <taxon>Bacillota</taxon>
        <taxon>Bacilli</taxon>
        <taxon>Bacillales</taxon>
        <taxon>Paenibacillaceae</taxon>
        <taxon>Paenibacillus</taxon>
    </lineage>
</organism>
<dbReference type="AlphaFoldDB" id="A0A0M1N373"/>
<keyword evidence="1" id="KW-0560">Oxidoreductase</keyword>
<evidence type="ECO:0000256" key="1">
    <source>
        <dbReference type="ARBA" id="ARBA00023002"/>
    </source>
</evidence>
<dbReference type="SMART" id="SM00829">
    <property type="entry name" value="PKS_ER"/>
    <property type="match status" value="1"/>
</dbReference>
<dbReference type="GO" id="GO:0008270">
    <property type="term" value="F:zinc ion binding"/>
    <property type="evidence" value="ECO:0007669"/>
    <property type="project" value="InterPro"/>
</dbReference>
<comment type="caution">
    <text evidence="3">The sequence shown here is derived from an EMBL/GenBank/DDBJ whole genome shotgun (WGS) entry which is preliminary data.</text>
</comment>
<dbReference type="Proteomes" id="UP000036932">
    <property type="component" value="Unassembled WGS sequence"/>
</dbReference>
<dbReference type="CDD" id="cd05289">
    <property type="entry name" value="MDR_like_2"/>
    <property type="match status" value="1"/>
</dbReference>
<sequence>MSAIRVHHYGNTDVLKRESIERPEPKDNEVLINVRYATVTPFDWKMRKGLLHSVFPKTFPYIPGGSISGVVEKVGGGVKKFKVGQAVFGTTSNGGYTEYTLSTEKNIIPMPNGLTFESAATIAAGAAPAWKALFSEGKLQPNQKVLIHAAAGGVGQFAVQLAKLHGAKVVGTTSTNNIEFVKSLGADEVIDYTKTAFEDVVEEFDLVIDAVGGKTLAQSWEVVKIGGTLVSLTQPLSSEKAEEMGIEVHFNTGQATTDDLKTIAQLLADGKISSEIEKVYPLCEVKDAHEKSETGHARGRILLEVSSI</sequence>
<dbReference type="PANTHER" id="PTHR11695:SF294">
    <property type="entry name" value="RETICULON-4-INTERACTING PROTEIN 1, MITOCHONDRIAL"/>
    <property type="match status" value="1"/>
</dbReference>
<dbReference type="Pfam" id="PF13602">
    <property type="entry name" value="ADH_zinc_N_2"/>
    <property type="match status" value="1"/>
</dbReference>
<gene>
    <name evidence="3" type="ORF">AM231_26090</name>
</gene>
<dbReference type="PATRIC" id="fig|1705565.3.peg.1421"/>
<dbReference type="SUPFAM" id="SSF51735">
    <property type="entry name" value="NAD(P)-binding Rossmann-fold domains"/>
    <property type="match status" value="1"/>
</dbReference>
<dbReference type="PANTHER" id="PTHR11695">
    <property type="entry name" value="ALCOHOL DEHYDROGENASE RELATED"/>
    <property type="match status" value="1"/>
</dbReference>
<dbReference type="EMBL" id="LIUT01000008">
    <property type="protein sequence ID" value="KOR76465.1"/>
    <property type="molecule type" value="Genomic_DNA"/>
</dbReference>
<name>A0A0M1N373_9BACL</name>
<dbReference type="InterPro" id="IPR036291">
    <property type="entry name" value="NAD(P)-bd_dom_sf"/>
</dbReference>
<protein>
    <submittedName>
        <fullName evidence="3">Alcohol dehydrogenase</fullName>
    </submittedName>
</protein>
<dbReference type="SUPFAM" id="SSF50129">
    <property type="entry name" value="GroES-like"/>
    <property type="match status" value="1"/>
</dbReference>
<keyword evidence="4" id="KW-1185">Reference proteome</keyword>
<reference evidence="4" key="1">
    <citation type="submission" date="2015-08" db="EMBL/GenBank/DDBJ databases">
        <title>Genome sequencing project for genomic taxonomy and phylogenomics of Bacillus-like bacteria.</title>
        <authorList>
            <person name="Liu B."/>
            <person name="Wang J."/>
            <person name="Zhu Y."/>
            <person name="Liu G."/>
            <person name="Chen Q."/>
            <person name="Chen Z."/>
            <person name="Lan J."/>
            <person name="Che J."/>
            <person name="Ge C."/>
            <person name="Shi H."/>
            <person name="Pan Z."/>
            <person name="Liu X."/>
        </authorList>
    </citation>
    <scope>NUCLEOTIDE SEQUENCE [LARGE SCALE GENOMIC DNA]</scope>
    <source>
        <strain evidence="4">FJAT-22460</strain>
    </source>
</reference>
<evidence type="ECO:0000313" key="4">
    <source>
        <dbReference type="Proteomes" id="UP000036932"/>
    </source>
</evidence>
<dbReference type="Gene3D" id="3.90.180.10">
    <property type="entry name" value="Medium-chain alcohol dehydrogenases, catalytic domain"/>
    <property type="match status" value="1"/>
</dbReference>
<dbReference type="PROSITE" id="PS01162">
    <property type="entry name" value="QOR_ZETA_CRYSTAL"/>
    <property type="match status" value="1"/>
</dbReference>
<evidence type="ECO:0000259" key="2">
    <source>
        <dbReference type="SMART" id="SM00829"/>
    </source>
</evidence>
<dbReference type="InterPro" id="IPR020843">
    <property type="entry name" value="ER"/>
</dbReference>
<evidence type="ECO:0000313" key="3">
    <source>
        <dbReference type="EMBL" id="KOR76465.1"/>
    </source>
</evidence>
<dbReference type="InterPro" id="IPR002364">
    <property type="entry name" value="Quin_OxRdtase/zeta-crystal_CS"/>
</dbReference>
<feature type="domain" description="Enoyl reductase (ER)" evidence="2">
    <location>
        <begin position="10"/>
        <end position="303"/>
    </location>
</feature>
<dbReference type="InterPro" id="IPR011032">
    <property type="entry name" value="GroES-like_sf"/>
</dbReference>
<dbReference type="GO" id="GO:0016491">
    <property type="term" value="F:oxidoreductase activity"/>
    <property type="evidence" value="ECO:0007669"/>
    <property type="project" value="UniProtKB-KW"/>
</dbReference>
<dbReference type="InterPro" id="IPR013154">
    <property type="entry name" value="ADH-like_N"/>
</dbReference>
<proteinExistence type="predicted"/>
<dbReference type="Gene3D" id="3.40.50.720">
    <property type="entry name" value="NAD(P)-binding Rossmann-like Domain"/>
    <property type="match status" value="1"/>
</dbReference>
<dbReference type="Pfam" id="PF08240">
    <property type="entry name" value="ADH_N"/>
    <property type="match status" value="1"/>
</dbReference>
<dbReference type="InterPro" id="IPR050700">
    <property type="entry name" value="YIM1/Zinc_Alcohol_DH_Fams"/>
</dbReference>